<comment type="caution">
    <text evidence="2">The sequence shown here is derived from an EMBL/GenBank/DDBJ whole genome shotgun (WGS) entry which is preliminary data.</text>
</comment>
<sequence length="131" mass="14696">MRDRMEEKRWSYGDVARRGGISKSTVHHLVSAERPLRMLQSATLRGLARGLELPLDVVRRAAAQSVGIYMYEPESAPEVDLLIASLQQLSDRDRQHVAALVESLLRHSQQADEDEYEDEDEGEDGGEGPQP</sequence>
<dbReference type="InterPro" id="IPR001387">
    <property type="entry name" value="Cro/C1-type_HTH"/>
</dbReference>
<dbReference type="CDD" id="cd00093">
    <property type="entry name" value="HTH_XRE"/>
    <property type="match status" value="1"/>
</dbReference>
<evidence type="ECO:0000313" key="3">
    <source>
        <dbReference type="Proteomes" id="UP000675781"/>
    </source>
</evidence>
<protein>
    <submittedName>
        <fullName evidence="2">Helix-turn-helix transcriptional regulator</fullName>
    </submittedName>
</protein>
<name>A0A941EXL2_9ACTN</name>
<organism evidence="2 3">
    <name type="scientific">Actinospica durhamensis</name>
    <dbReference type="NCBI Taxonomy" id="1508375"/>
    <lineage>
        <taxon>Bacteria</taxon>
        <taxon>Bacillati</taxon>
        <taxon>Actinomycetota</taxon>
        <taxon>Actinomycetes</taxon>
        <taxon>Catenulisporales</taxon>
        <taxon>Actinospicaceae</taxon>
        <taxon>Actinospica</taxon>
    </lineage>
</organism>
<keyword evidence="3" id="KW-1185">Reference proteome</keyword>
<reference evidence="2" key="1">
    <citation type="submission" date="2021-04" db="EMBL/GenBank/DDBJ databases">
        <title>Genome based classification of Actinospica acidithermotolerans sp. nov., an actinobacterium isolated from an Indonesian hot spring.</title>
        <authorList>
            <person name="Kusuma A.B."/>
            <person name="Putra K.E."/>
            <person name="Nafisah S."/>
            <person name="Loh J."/>
            <person name="Nouioui I."/>
            <person name="Goodfellow M."/>
        </authorList>
    </citation>
    <scope>NUCLEOTIDE SEQUENCE</scope>
    <source>
        <strain evidence="2">CSCA 57</strain>
    </source>
</reference>
<dbReference type="InterPro" id="IPR010982">
    <property type="entry name" value="Lambda_DNA-bd_dom_sf"/>
</dbReference>
<feature type="compositionally biased region" description="Acidic residues" evidence="1">
    <location>
        <begin position="111"/>
        <end position="131"/>
    </location>
</feature>
<dbReference type="AlphaFoldDB" id="A0A941EXL2"/>
<accession>A0A941EXL2</accession>
<evidence type="ECO:0000313" key="2">
    <source>
        <dbReference type="EMBL" id="MBR7839183.1"/>
    </source>
</evidence>
<feature type="region of interest" description="Disordered" evidence="1">
    <location>
        <begin position="105"/>
        <end position="131"/>
    </location>
</feature>
<dbReference type="SUPFAM" id="SSF47413">
    <property type="entry name" value="lambda repressor-like DNA-binding domains"/>
    <property type="match status" value="1"/>
</dbReference>
<evidence type="ECO:0000256" key="1">
    <source>
        <dbReference type="SAM" id="MobiDB-lite"/>
    </source>
</evidence>
<dbReference type="EMBL" id="JAGSOG010000391">
    <property type="protein sequence ID" value="MBR7839183.1"/>
    <property type="molecule type" value="Genomic_DNA"/>
</dbReference>
<gene>
    <name evidence="2" type="ORF">KDL01_38330</name>
</gene>
<proteinExistence type="predicted"/>
<dbReference type="Proteomes" id="UP000675781">
    <property type="component" value="Unassembled WGS sequence"/>
</dbReference>
<dbReference type="GO" id="GO:0003677">
    <property type="term" value="F:DNA binding"/>
    <property type="evidence" value="ECO:0007669"/>
    <property type="project" value="InterPro"/>
</dbReference>
<dbReference type="RefSeq" id="WP_212533624.1">
    <property type="nucleotide sequence ID" value="NZ_JAGSOG010000391.1"/>
</dbReference>
<dbReference type="Gene3D" id="1.10.260.40">
    <property type="entry name" value="lambda repressor-like DNA-binding domains"/>
    <property type="match status" value="1"/>
</dbReference>